<organism evidence="8 9">
    <name type="scientific">Anncaliia algerae PRA339</name>
    <dbReference type="NCBI Taxonomy" id="1288291"/>
    <lineage>
        <taxon>Eukaryota</taxon>
        <taxon>Fungi</taxon>
        <taxon>Fungi incertae sedis</taxon>
        <taxon>Microsporidia</taxon>
        <taxon>Tubulinosematoidea</taxon>
        <taxon>Tubulinosematidae</taxon>
        <taxon>Anncaliia</taxon>
    </lineage>
</organism>
<dbReference type="Pfam" id="PF00320">
    <property type="entry name" value="GATA"/>
    <property type="match status" value="1"/>
</dbReference>
<dbReference type="HOGENOM" id="CLU_1309821_0_0_1"/>
<gene>
    <name evidence="8" type="ORF">H312_00903</name>
</gene>
<evidence type="ECO:0000256" key="3">
    <source>
        <dbReference type="ARBA" id="ARBA00022771"/>
    </source>
</evidence>
<dbReference type="EMBL" id="KK365138">
    <property type="protein sequence ID" value="KCZ81724.1"/>
    <property type="molecule type" value="Genomic_DNA"/>
</dbReference>
<dbReference type="PROSITE" id="PS50114">
    <property type="entry name" value="GATA_ZN_FINGER_2"/>
    <property type="match status" value="1"/>
</dbReference>
<dbReference type="AlphaFoldDB" id="A0A059F407"/>
<proteinExistence type="predicted"/>
<dbReference type="GO" id="GO:0005634">
    <property type="term" value="C:nucleus"/>
    <property type="evidence" value="ECO:0007669"/>
    <property type="project" value="UniProtKB-SubCell"/>
</dbReference>
<dbReference type="CDD" id="cd00202">
    <property type="entry name" value="ZnF_GATA"/>
    <property type="match status" value="1"/>
</dbReference>
<keyword evidence="9" id="KW-1185">Reference proteome</keyword>
<evidence type="ECO:0000256" key="2">
    <source>
        <dbReference type="ARBA" id="ARBA00022723"/>
    </source>
</evidence>
<evidence type="ECO:0000313" key="9">
    <source>
        <dbReference type="Proteomes" id="UP000030655"/>
    </source>
</evidence>
<evidence type="ECO:0000259" key="7">
    <source>
        <dbReference type="PROSITE" id="PS50114"/>
    </source>
</evidence>
<dbReference type="GO" id="GO:0000981">
    <property type="term" value="F:DNA-binding transcription factor activity, RNA polymerase II-specific"/>
    <property type="evidence" value="ECO:0007669"/>
    <property type="project" value="TreeGrafter"/>
</dbReference>
<dbReference type="PROSITE" id="PS00344">
    <property type="entry name" value="GATA_ZN_FINGER_1"/>
    <property type="match status" value="1"/>
</dbReference>
<evidence type="ECO:0000256" key="4">
    <source>
        <dbReference type="ARBA" id="ARBA00022833"/>
    </source>
</evidence>
<reference evidence="9" key="1">
    <citation type="submission" date="2013-02" db="EMBL/GenBank/DDBJ databases">
        <authorList>
            <consortium name="The Broad Institute Genome Sequencing Platform"/>
            <person name="Cuomo C."/>
            <person name="Becnel J."/>
            <person name="Sanscrainte N."/>
            <person name="Walker B."/>
            <person name="Young S.K."/>
            <person name="Zeng Q."/>
            <person name="Gargeya S."/>
            <person name="Fitzgerald M."/>
            <person name="Haas B."/>
            <person name="Abouelleil A."/>
            <person name="Alvarado L."/>
            <person name="Arachchi H.M."/>
            <person name="Berlin A.M."/>
            <person name="Chapman S.B."/>
            <person name="Dewar J."/>
            <person name="Goldberg J."/>
            <person name="Griggs A."/>
            <person name="Gujja S."/>
            <person name="Hansen M."/>
            <person name="Howarth C."/>
            <person name="Imamovic A."/>
            <person name="Larimer J."/>
            <person name="McCowan C."/>
            <person name="Murphy C."/>
            <person name="Neiman D."/>
            <person name="Pearson M."/>
            <person name="Priest M."/>
            <person name="Roberts A."/>
            <person name="Saif S."/>
            <person name="Shea T."/>
            <person name="Sisk P."/>
            <person name="Sykes S."/>
            <person name="Wortman J."/>
            <person name="Nusbaum C."/>
            <person name="Birren B."/>
        </authorList>
    </citation>
    <scope>NUCLEOTIDE SEQUENCE [LARGE SCALE GENOMIC DNA]</scope>
    <source>
        <strain evidence="9">PRA339</strain>
    </source>
</reference>
<dbReference type="PRINTS" id="PR00619">
    <property type="entry name" value="GATAZNFINGER"/>
</dbReference>
<evidence type="ECO:0000256" key="5">
    <source>
        <dbReference type="ARBA" id="ARBA00023242"/>
    </source>
</evidence>
<keyword evidence="2" id="KW-0479">Metal-binding</keyword>
<dbReference type="VEuPathDB" id="MicrosporidiaDB:H312_00903"/>
<comment type="subcellular location">
    <subcellularLocation>
        <location evidence="1">Nucleus</location>
    </subcellularLocation>
</comment>
<dbReference type="PANTHER" id="PTHR10071:SF281">
    <property type="entry name" value="BOX A-BINDING FACTOR-RELATED"/>
    <property type="match status" value="1"/>
</dbReference>
<evidence type="ECO:0000313" key="8">
    <source>
        <dbReference type="EMBL" id="KCZ81724.1"/>
    </source>
</evidence>
<dbReference type="GO" id="GO:0008270">
    <property type="term" value="F:zinc ion binding"/>
    <property type="evidence" value="ECO:0007669"/>
    <property type="project" value="UniProtKB-KW"/>
</dbReference>
<dbReference type="PANTHER" id="PTHR10071">
    <property type="entry name" value="TRANSCRIPTION FACTOR GATA FAMILY MEMBER"/>
    <property type="match status" value="1"/>
</dbReference>
<dbReference type="STRING" id="1288291.A0A059F407"/>
<sequence length="210" mass="25031">MGNKTEVLMCSNCSTKDTPLWRRGPDNSYHCNACGLYYRIHNKNRPKEYCIASGKKRMRTKKQEEDSTYQLNSSYSEMLEKNQIFKPNIIRPNFKENKPQTKFQEDLLNLKNRSLQFSFTLNNEELKRLKTPFLRNERKFDLYPNGYMKCITGLKDQNTKEENRVKDTKKIENYPNIEYFTRRIYAHNKLSPEELEAAYTLVEMSKGIHK</sequence>
<dbReference type="InterPro" id="IPR039355">
    <property type="entry name" value="Transcription_factor_GATA"/>
</dbReference>
<dbReference type="InterPro" id="IPR000679">
    <property type="entry name" value="Znf_GATA"/>
</dbReference>
<dbReference type="InterPro" id="IPR013088">
    <property type="entry name" value="Znf_NHR/GATA"/>
</dbReference>
<dbReference type="OrthoDB" id="515401at2759"/>
<name>A0A059F407_9MICR</name>
<protein>
    <recommendedName>
        <fullName evidence="7">GATA-type domain-containing protein</fullName>
    </recommendedName>
</protein>
<feature type="domain" description="GATA-type" evidence="7">
    <location>
        <begin position="4"/>
        <end position="57"/>
    </location>
</feature>
<dbReference type="SMART" id="SM00401">
    <property type="entry name" value="ZnF_GATA"/>
    <property type="match status" value="1"/>
</dbReference>
<dbReference type="GO" id="GO:0045944">
    <property type="term" value="P:positive regulation of transcription by RNA polymerase II"/>
    <property type="evidence" value="ECO:0007669"/>
    <property type="project" value="TreeGrafter"/>
</dbReference>
<dbReference type="GO" id="GO:0000978">
    <property type="term" value="F:RNA polymerase II cis-regulatory region sequence-specific DNA binding"/>
    <property type="evidence" value="ECO:0007669"/>
    <property type="project" value="TreeGrafter"/>
</dbReference>
<accession>A0A059F407</accession>
<dbReference type="Gene3D" id="3.30.50.10">
    <property type="entry name" value="Erythroid Transcription Factor GATA-1, subunit A"/>
    <property type="match status" value="1"/>
</dbReference>
<dbReference type="Proteomes" id="UP000030655">
    <property type="component" value="Unassembled WGS sequence"/>
</dbReference>
<keyword evidence="4" id="KW-0862">Zinc</keyword>
<evidence type="ECO:0000256" key="1">
    <source>
        <dbReference type="ARBA" id="ARBA00004123"/>
    </source>
</evidence>
<dbReference type="SUPFAM" id="SSF57716">
    <property type="entry name" value="Glucocorticoid receptor-like (DNA-binding domain)"/>
    <property type="match status" value="1"/>
</dbReference>
<dbReference type="GO" id="GO:0000122">
    <property type="term" value="P:negative regulation of transcription by RNA polymerase II"/>
    <property type="evidence" value="ECO:0007669"/>
    <property type="project" value="TreeGrafter"/>
</dbReference>
<evidence type="ECO:0000256" key="6">
    <source>
        <dbReference type="PROSITE-ProRule" id="PRU00094"/>
    </source>
</evidence>
<keyword evidence="3 6" id="KW-0863">Zinc-finger</keyword>
<keyword evidence="5" id="KW-0539">Nucleus</keyword>
<reference evidence="8 9" key="2">
    <citation type="submission" date="2014-03" db="EMBL/GenBank/DDBJ databases">
        <title>The Genome Sequence of Anncaliia algerae insect isolate PRA339.</title>
        <authorList>
            <consortium name="The Broad Institute Genome Sequencing Platform"/>
            <consortium name="The Broad Institute Genome Sequencing Center for Infectious Disease"/>
            <person name="Cuomo C."/>
            <person name="Becnel J."/>
            <person name="Sanscrainte N."/>
            <person name="Walker B."/>
            <person name="Young S.K."/>
            <person name="Zeng Q."/>
            <person name="Gargeya S."/>
            <person name="Fitzgerald M."/>
            <person name="Haas B."/>
            <person name="Abouelleil A."/>
            <person name="Alvarado L."/>
            <person name="Arachchi H.M."/>
            <person name="Berlin A.M."/>
            <person name="Chapman S.B."/>
            <person name="Dewar J."/>
            <person name="Goldberg J."/>
            <person name="Griggs A."/>
            <person name="Gujja S."/>
            <person name="Hansen M."/>
            <person name="Howarth C."/>
            <person name="Imamovic A."/>
            <person name="Larimer J."/>
            <person name="McCowan C."/>
            <person name="Murphy C."/>
            <person name="Neiman D."/>
            <person name="Pearson M."/>
            <person name="Priest M."/>
            <person name="Roberts A."/>
            <person name="Saif S."/>
            <person name="Shea T."/>
            <person name="Sisk P."/>
            <person name="Sykes S."/>
            <person name="Wortman J."/>
            <person name="Nusbaum C."/>
            <person name="Birren B."/>
        </authorList>
    </citation>
    <scope>NUCLEOTIDE SEQUENCE [LARGE SCALE GENOMIC DNA]</scope>
    <source>
        <strain evidence="8 9">PRA339</strain>
    </source>
</reference>